<feature type="domain" description="Fatty acid hydroxylase" evidence="17">
    <location>
        <begin position="118"/>
        <end position="249"/>
    </location>
</feature>
<evidence type="ECO:0000313" key="20">
    <source>
        <dbReference type="RefSeq" id="XP_005343900.1"/>
    </source>
</evidence>
<comment type="function">
    <text evidence="10">Glyceryl-ether monooxygenase that cleaves the O-alkyl bond of ether lipids. Ether lipids are essential components of brain membranes.</text>
</comment>
<dbReference type="PANTHER" id="PTHR21624:SF1">
    <property type="entry name" value="ALKYLGLYCEROL MONOOXYGENASE"/>
    <property type="match status" value="1"/>
</dbReference>
<keyword evidence="6" id="KW-0560">Oxidoreductase</keyword>
<keyword evidence="7" id="KW-0408">Iron</keyword>
<evidence type="ECO:0000256" key="3">
    <source>
        <dbReference type="ARBA" id="ARBA00022692"/>
    </source>
</evidence>
<dbReference type="PANTHER" id="PTHR21624">
    <property type="entry name" value="STEROL DESATURASE-RELATED PROTEIN"/>
    <property type="match status" value="1"/>
</dbReference>
<evidence type="ECO:0000256" key="6">
    <source>
        <dbReference type="ARBA" id="ARBA00023002"/>
    </source>
</evidence>
<reference evidence="20" key="1">
    <citation type="submission" date="2025-08" db="UniProtKB">
        <authorList>
            <consortium name="RefSeq"/>
        </authorList>
    </citation>
    <scope>IDENTIFICATION</scope>
</reference>
<keyword evidence="20" id="KW-0503">Monooxygenase</keyword>
<feature type="transmembrane region" description="Helical" evidence="16">
    <location>
        <begin position="43"/>
        <end position="61"/>
    </location>
</feature>
<evidence type="ECO:0000256" key="13">
    <source>
        <dbReference type="ARBA" id="ARBA00040992"/>
    </source>
</evidence>
<evidence type="ECO:0000256" key="2">
    <source>
        <dbReference type="ARBA" id="ARBA00004477"/>
    </source>
</evidence>
<proteinExistence type="inferred from homology"/>
<evidence type="ECO:0000256" key="12">
    <source>
        <dbReference type="ARBA" id="ARBA00039026"/>
    </source>
</evidence>
<accession>A0ABM0KCW0</accession>
<feature type="transmembrane region" description="Helical" evidence="16">
    <location>
        <begin position="171"/>
        <end position="192"/>
    </location>
</feature>
<protein>
    <recommendedName>
        <fullName evidence="13">Alkylglycerol monooxygenase</fullName>
        <ecNumber evidence="12">1.14.16.5</ecNumber>
    </recommendedName>
    <alternativeName>
        <fullName evidence="14">Transmembrane protein 195</fullName>
    </alternativeName>
</protein>
<keyword evidence="19" id="KW-1185">Reference proteome</keyword>
<keyword evidence="5 16" id="KW-1133">Transmembrane helix</keyword>
<dbReference type="EC" id="1.14.16.5" evidence="12"/>
<keyword evidence="8" id="KW-0443">Lipid metabolism</keyword>
<sequence>MKSPGDQDNVSVSQGFRVMFYMMKPSETTFQTVEEVPDYVKKATPFFISLILLELIFSWFLKGKPPGRLDDFLTSMSAGVVSRLPSLFFKSLEVTSYIYIWENYRLFDLPWDSQWTWYLTFLAVDFGYYWFHRMAHEINIIWAAHQAHHSSEDYNLSTALRQSVLQPYTSWIFYSPLALFIPPSVFAVHIQFNLLYQFWIHTEVIRSLGPLELVLNTPSHHRVHHGRNRYCIDKNYAGTLIIWDRMFGTFEAENEQVIYGLTHPIDTFEPFKVQFHHLLYIWNTFWATPGFFHKVSVLFKGPGWGPGKPRLGLSEEIPEVTGQEVPLSSAASQQLKMYTVLQFAVMLSFYEETFANTEALSQVTLLLRVSFILLTLTSIGFLLDQRPTASILETLRCLMLLTLFRFGHLKPLFPSLSFVFEIFFSVCIAFWGVRSMRQLTAGSRKQQ</sequence>
<feature type="transmembrane region" description="Helical" evidence="16">
    <location>
        <begin position="115"/>
        <end position="131"/>
    </location>
</feature>
<evidence type="ECO:0000313" key="19">
    <source>
        <dbReference type="Proteomes" id="UP000694915"/>
    </source>
</evidence>
<dbReference type="RefSeq" id="XP_005343900.1">
    <property type="nucleotide sequence ID" value="XM_005343843.3"/>
</dbReference>
<evidence type="ECO:0000256" key="11">
    <source>
        <dbReference type="ARBA" id="ARBA00038190"/>
    </source>
</evidence>
<evidence type="ECO:0000256" key="9">
    <source>
        <dbReference type="ARBA" id="ARBA00023136"/>
    </source>
</evidence>
<comment type="cofactor">
    <cofactor evidence="1">
        <name>Fe cation</name>
        <dbReference type="ChEBI" id="CHEBI:24875"/>
    </cofactor>
</comment>
<evidence type="ECO:0000256" key="15">
    <source>
        <dbReference type="ARBA" id="ARBA00047556"/>
    </source>
</evidence>
<evidence type="ECO:0000256" key="8">
    <source>
        <dbReference type="ARBA" id="ARBA00023098"/>
    </source>
</evidence>
<gene>
    <name evidence="20" type="primary">Agmo</name>
</gene>
<dbReference type="Pfam" id="PF24858">
    <property type="entry name" value="AGMP_C"/>
    <property type="match status" value="1"/>
</dbReference>
<dbReference type="InterPro" id="IPR051689">
    <property type="entry name" value="Sterol_desaturase/TMEM195"/>
</dbReference>
<dbReference type="GO" id="GO:0004497">
    <property type="term" value="F:monooxygenase activity"/>
    <property type="evidence" value="ECO:0007669"/>
    <property type="project" value="UniProtKB-KW"/>
</dbReference>
<feature type="transmembrane region" description="Helical" evidence="16">
    <location>
        <begin position="412"/>
        <end position="433"/>
    </location>
</feature>
<evidence type="ECO:0000256" key="16">
    <source>
        <dbReference type="SAM" id="Phobius"/>
    </source>
</evidence>
<dbReference type="InterPro" id="IPR006694">
    <property type="entry name" value="Fatty_acid_hydroxylase"/>
</dbReference>
<evidence type="ECO:0000256" key="5">
    <source>
        <dbReference type="ARBA" id="ARBA00022989"/>
    </source>
</evidence>
<dbReference type="GeneID" id="101984504"/>
<dbReference type="Pfam" id="PF04116">
    <property type="entry name" value="FA_hydroxylase"/>
    <property type="match status" value="1"/>
</dbReference>
<evidence type="ECO:0000256" key="4">
    <source>
        <dbReference type="ARBA" id="ARBA00022824"/>
    </source>
</evidence>
<comment type="similarity">
    <text evidence="11">Belongs to the sterol desaturase family. TMEM195 subfamily.</text>
</comment>
<comment type="subcellular location">
    <subcellularLocation>
        <location evidence="2">Endoplasmic reticulum membrane</location>
        <topology evidence="2">Multi-pass membrane protein</topology>
    </subcellularLocation>
</comment>
<keyword evidence="3 16" id="KW-0812">Transmembrane</keyword>
<organism evidence="19 20">
    <name type="scientific">Microtus ochrogaster</name>
    <name type="common">Prairie vole</name>
    <dbReference type="NCBI Taxonomy" id="79684"/>
    <lineage>
        <taxon>Eukaryota</taxon>
        <taxon>Metazoa</taxon>
        <taxon>Chordata</taxon>
        <taxon>Craniata</taxon>
        <taxon>Vertebrata</taxon>
        <taxon>Euteleostomi</taxon>
        <taxon>Mammalia</taxon>
        <taxon>Eutheria</taxon>
        <taxon>Euarchontoglires</taxon>
        <taxon>Glires</taxon>
        <taxon>Rodentia</taxon>
        <taxon>Myomorpha</taxon>
        <taxon>Muroidea</taxon>
        <taxon>Cricetidae</taxon>
        <taxon>Arvicolinae</taxon>
        <taxon>Microtus</taxon>
    </lineage>
</organism>
<evidence type="ECO:0000256" key="10">
    <source>
        <dbReference type="ARBA" id="ARBA00037122"/>
    </source>
</evidence>
<evidence type="ECO:0000256" key="1">
    <source>
        <dbReference type="ARBA" id="ARBA00001962"/>
    </source>
</evidence>
<dbReference type="InterPro" id="IPR056853">
    <property type="entry name" value="AGMP_C"/>
</dbReference>
<keyword evidence="4" id="KW-0256">Endoplasmic reticulum</keyword>
<evidence type="ECO:0000256" key="7">
    <source>
        <dbReference type="ARBA" id="ARBA00023004"/>
    </source>
</evidence>
<keyword evidence="9 16" id="KW-0472">Membrane</keyword>
<feature type="domain" description="Alkylglycerol monooxygenase C-terminal" evidence="18">
    <location>
        <begin position="335"/>
        <end position="422"/>
    </location>
</feature>
<name>A0ABM0KCW0_MICOH</name>
<evidence type="ECO:0000259" key="18">
    <source>
        <dbReference type="Pfam" id="PF24858"/>
    </source>
</evidence>
<evidence type="ECO:0000259" key="17">
    <source>
        <dbReference type="Pfam" id="PF04116"/>
    </source>
</evidence>
<evidence type="ECO:0000256" key="14">
    <source>
        <dbReference type="ARBA" id="ARBA00041444"/>
    </source>
</evidence>
<dbReference type="Proteomes" id="UP000694915">
    <property type="component" value="Chromosome 1"/>
</dbReference>
<comment type="catalytic activity">
    <reaction evidence="15">
        <text>1-O-(1,2-saturated-alkyl)-sn-glycerol + (6R)-L-erythro-5,6,7,8-tetrahydrobiopterin + O2 = a 1-(1-hydroxyalkyl)-sn-glycerol + (6R)-L-erythro-6,7-dihydrobiopterin + H2O</text>
        <dbReference type="Rhea" id="RHEA:36255"/>
        <dbReference type="ChEBI" id="CHEBI:15377"/>
        <dbReference type="ChEBI" id="CHEBI:15379"/>
        <dbReference type="ChEBI" id="CHEBI:43120"/>
        <dbReference type="ChEBI" id="CHEBI:59560"/>
        <dbReference type="ChEBI" id="CHEBI:73418"/>
        <dbReference type="ChEBI" id="CHEBI:83957"/>
        <dbReference type="EC" id="1.14.16.5"/>
    </reaction>
</comment>